<dbReference type="EMBL" id="LR796361">
    <property type="protein sequence ID" value="CAB4139351.1"/>
    <property type="molecule type" value="Genomic_DNA"/>
</dbReference>
<protein>
    <submittedName>
        <fullName evidence="1">Uncharacterized protein</fullName>
    </submittedName>
</protein>
<evidence type="ECO:0000313" key="1">
    <source>
        <dbReference type="EMBL" id="CAB4139351.1"/>
    </source>
</evidence>
<sequence length="72" mass="8112">MKLIEGTEVIDNSPNEKAGELAEAIFDDVVFILDLEDKCIVDNEDGTYNTELGQDLFNGIYEQCLAHFEKEV</sequence>
<gene>
    <name evidence="1" type="ORF">UFOVP342_30</name>
</gene>
<name>A0A6J5LZ71_9CAUD</name>
<proteinExistence type="predicted"/>
<accession>A0A6J5LZ71</accession>
<organism evidence="1">
    <name type="scientific">uncultured Caudovirales phage</name>
    <dbReference type="NCBI Taxonomy" id="2100421"/>
    <lineage>
        <taxon>Viruses</taxon>
        <taxon>Duplodnaviria</taxon>
        <taxon>Heunggongvirae</taxon>
        <taxon>Uroviricota</taxon>
        <taxon>Caudoviricetes</taxon>
        <taxon>Peduoviridae</taxon>
        <taxon>Maltschvirus</taxon>
        <taxon>Maltschvirus maltsch</taxon>
    </lineage>
</organism>
<reference evidence="1" key="1">
    <citation type="submission" date="2020-04" db="EMBL/GenBank/DDBJ databases">
        <authorList>
            <person name="Chiriac C."/>
            <person name="Salcher M."/>
            <person name="Ghai R."/>
            <person name="Kavagutti S V."/>
        </authorList>
    </citation>
    <scope>NUCLEOTIDE SEQUENCE</scope>
</reference>